<proteinExistence type="predicted"/>
<dbReference type="HOGENOM" id="CLU_1511027_0_0_1"/>
<sequence length="178" mass="20831">MSNLENKIFINKKGNYSTNDIPQVLFNDESANNNVSSTSKNNLTKNNSNSLKEGLDNVTDNKTINSKEEVKNLNTILPLCKIKKDFQIFKYLEIFDTIKYFELKLDIIFQDHSYSLTKYLYMCYESGYDQFEDTIFNNTEKNVLKSFTNFTDIINKIKTDIIYIIEEAKTELLQHILN</sequence>
<gene>
    <name evidence="1" type="ORF">NAPIS_ORF01217</name>
</gene>
<organism evidence="1 2">
    <name type="scientific">Vairimorpha apis BRL 01</name>
    <dbReference type="NCBI Taxonomy" id="1037528"/>
    <lineage>
        <taxon>Eukaryota</taxon>
        <taxon>Fungi</taxon>
        <taxon>Fungi incertae sedis</taxon>
        <taxon>Microsporidia</taxon>
        <taxon>Nosematidae</taxon>
        <taxon>Vairimorpha</taxon>
    </lineage>
</organism>
<dbReference type="VEuPathDB" id="MicrosporidiaDB:NAPIS_ORF01217"/>
<name>T0MDA8_9MICR</name>
<accession>T0MDA8</accession>
<reference evidence="1 2" key="1">
    <citation type="journal article" date="2013" name="BMC Genomics">
        <title>Genome sequencing and comparative genomics of honey bee microsporidia, Nosema apis reveal novel insights into host-parasite interactions.</title>
        <authorList>
            <person name="Chen Yp."/>
            <person name="Pettis J.S."/>
            <person name="Zhao Y."/>
            <person name="Liu X."/>
            <person name="Tallon L.J."/>
            <person name="Sadzewicz L.D."/>
            <person name="Li R."/>
            <person name="Zheng H."/>
            <person name="Huang S."/>
            <person name="Zhang X."/>
            <person name="Hamilton M.C."/>
            <person name="Pernal S.F."/>
            <person name="Melathopoulos A.P."/>
            <person name="Yan X."/>
            <person name="Evans J.D."/>
        </authorList>
    </citation>
    <scope>NUCLEOTIDE SEQUENCE [LARGE SCALE GENOMIC DNA]</scope>
    <source>
        <strain evidence="1 2">BRL 01</strain>
    </source>
</reference>
<dbReference type="AlphaFoldDB" id="T0MDA8"/>
<evidence type="ECO:0000313" key="2">
    <source>
        <dbReference type="Proteomes" id="UP000053780"/>
    </source>
</evidence>
<keyword evidence="2" id="KW-1185">Reference proteome</keyword>
<dbReference type="EMBL" id="KE647164">
    <property type="protein sequence ID" value="EQB61236.1"/>
    <property type="molecule type" value="Genomic_DNA"/>
</dbReference>
<protein>
    <submittedName>
        <fullName evidence="1">Uncharacterized protein</fullName>
    </submittedName>
</protein>
<dbReference type="Proteomes" id="UP000053780">
    <property type="component" value="Unassembled WGS sequence"/>
</dbReference>
<evidence type="ECO:0000313" key="1">
    <source>
        <dbReference type="EMBL" id="EQB61236.1"/>
    </source>
</evidence>